<keyword evidence="1" id="KW-0969">Cilium</keyword>
<proteinExistence type="predicted"/>
<evidence type="ECO:0000313" key="2">
    <source>
        <dbReference type="Proteomes" id="UP000078407"/>
    </source>
</evidence>
<sequence length="359" mass="40551">MKVVNSSQRLGTLDGLQRRRFATPPSSSSVEAGKTLELEQLPPPLLRPLPGRYDLHRFWAQVGSLQQQATAVQITLRALLLVRQGLRDLMRLFVGIRESGSFKGWTTQLQEQKRLVARIPFQTHYSNLRLLTQEFRPALLGYQDIREFSIAGLNLLAPAGRDEHLELILLGGRPVRAGLSIKGDSLQDARIRQVGRAFARVGIRSRASEKSGMAFSVPIEQWKKVNGQLYIRGGGVRIPTGEPIKLQLEPDISWREVGLWKLGNEEDIALAESRIVNLDREIESHFFMLQQMQRQWMGQLQVQPNDLGTRELDGLMDQVIACFVKESSHPLMLFTTQANVPRGTVQSILATADDRQEEY</sequence>
<accession>A0ABX2W975</accession>
<dbReference type="Proteomes" id="UP000078407">
    <property type="component" value="Unassembled WGS sequence"/>
</dbReference>
<keyword evidence="1" id="KW-0282">Flagellum</keyword>
<gene>
    <name evidence="1" type="ORF">M976_01950</name>
</gene>
<comment type="caution">
    <text evidence="1">The sequence shown here is derived from an EMBL/GenBank/DDBJ whole genome shotgun (WGS) entry which is preliminary data.</text>
</comment>
<organism evidence="1 2">
    <name type="scientific">Buttiauxella ferragutiae ATCC 51602</name>
    <dbReference type="NCBI Taxonomy" id="1354252"/>
    <lineage>
        <taxon>Bacteria</taxon>
        <taxon>Pseudomonadati</taxon>
        <taxon>Pseudomonadota</taxon>
        <taxon>Gammaproteobacteria</taxon>
        <taxon>Enterobacterales</taxon>
        <taxon>Enterobacteriaceae</taxon>
        <taxon>Buttiauxella</taxon>
    </lineage>
</organism>
<reference evidence="1 2" key="1">
    <citation type="submission" date="2016-04" db="EMBL/GenBank/DDBJ databases">
        <title>ATOL: Assembling a taxonomically balanced genome-scale reconstruction of the evolutionary history of the Enterobacteriaceae.</title>
        <authorList>
            <person name="Plunkett G.III."/>
            <person name="Neeno-Eckwall E.C."/>
            <person name="Glasner J.D."/>
            <person name="Perna N.T."/>
        </authorList>
    </citation>
    <scope>NUCLEOTIDE SEQUENCE [LARGE SCALE GENOMIC DNA]</scope>
    <source>
        <strain evidence="1 2">ATCC 51602</strain>
    </source>
</reference>
<evidence type="ECO:0000313" key="1">
    <source>
        <dbReference type="EMBL" id="OAT28111.1"/>
    </source>
</evidence>
<dbReference type="RefSeq" id="WP_064544179.1">
    <property type="nucleotide sequence ID" value="NZ_LXEQ01000033.1"/>
</dbReference>
<keyword evidence="2" id="KW-1185">Reference proteome</keyword>
<dbReference type="EMBL" id="LXEQ01000033">
    <property type="protein sequence ID" value="OAT28111.1"/>
    <property type="molecule type" value="Genomic_DNA"/>
</dbReference>
<name>A0ABX2W975_9ENTR</name>
<protein>
    <submittedName>
        <fullName evidence="1">Flagellin</fullName>
    </submittedName>
</protein>
<keyword evidence="1" id="KW-0966">Cell projection</keyword>